<evidence type="ECO:0000313" key="3">
    <source>
        <dbReference type="Proteomes" id="UP000317650"/>
    </source>
</evidence>
<evidence type="ECO:0000313" key="2">
    <source>
        <dbReference type="EMBL" id="THU57300.1"/>
    </source>
</evidence>
<keyword evidence="3" id="KW-1185">Reference proteome</keyword>
<evidence type="ECO:0000256" key="1">
    <source>
        <dbReference type="SAM" id="MobiDB-lite"/>
    </source>
</evidence>
<name>A0A4S8J6Y9_MUSBA</name>
<dbReference type="STRING" id="52838.A0A4S8J6Y9"/>
<feature type="region of interest" description="Disordered" evidence="1">
    <location>
        <begin position="91"/>
        <end position="127"/>
    </location>
</feature>
<dbReference type="AlphaFoldDB" id="A0A4S8J6Y9"/>
<feature type="compositionally biased region" description="Low complexity" evidence="1">
    <location>
        <begin position="207"/>
        <end position="225"/>
    </location>
</feature>
<protein>
    <submittedName>
        <fullName evidence="2">Uncharacterized protein</fullName>
    </submittedName>
</protein>
<sequence length="261" mass="27932">MESDISSLEEEEEEEAQCSVVKVVVDVLLLILTRAVKVDRRHGKRPLPPDEAPEEKEGSESWLSQYYTPARADQDASAMVSALSHVISSRSPPVGAGGGEPVMVQHDGKPSGSGSGSAEIRTQPSGEQAALRFKGTKAKLNFPERVQGRTDLGFLVSGGGSERQPQPPTQRLPAANSYPNLLEYAQLLQSRDQDLHQAAFGLYAGSTFTSTSSQTSPTSMSAASSQEMLDFTSQSHFKGSSSSGSWPHGGRKDEDQQPPGM</sequence>
<feature type="region of interest" description="Disordered" evidence="1">
    <location>
        <begin position="152"/>
        <end position="175"/>
    </location>
</feature>
<reference evidence="2 3" key="1">
    <citation type="journal article" date="2019" name="Nat. Plants">
        <title>Genome sequencing of Musa balbisiana reveals subgenome evolution and function divergence in polyploid bananas.</title>
        <authorList>
            <person name="Yao X."/>
        </authorList>
    </citation>
    <scope>NUCLEOTIDE SEQUENCE [LARGE SCALE GENOMIC DNA]</scope>
    <source>
        <strain evidence="3">cv. DH-PKW</strain>
        <tissue evidence="2">Leaves</tissue>
    </source>
</reference>
<proteinExistence type="predicted"/>
<gene>
    <name evidence="2" type="ORF">C4D60_Mb03t02070</name>
</gene>
<comment type="caution">
    <text evidence="2">The sequence shown here is derived from an EMBL/GenBank/DDBJ whole genome shotgun (WGS) entry which is preliminary data.</text>
</comment>
<feature type="region of interest" description="Disordered" evidence="1">
    <location>
        <begin position="207"/>
        <end position="261"/>
    </location>
</feature>
<accession>A0A4S8J6Y9</accession>
<dbReference type="Proteomes" id="UP000317650">
    <property type="component" value="Chromosome 3"/>
</dbReference>
<feature type="region of interest" description="Disordered" evidence="1">
    <location>
        <begin position="39"/>
        <end position="68"/>
    </location>
</feature>
<feature type="compositionally biased region" description="Low complexity" evidence="1">
    <location>
        <begin position="233"/>
        <end position="248"/>
    </location>
</feature>
<dbReference type="EMBL" id="PYDT01000006">
    <property type="protein sequence ID" value="THU57300.1"/>
    <property type="molecule type" value="Genomic_DNA"/>
</dbReference>
<organism evidence="2 3">
    <name type="scientific">Musa balbisiana</name>
    <name type="common">Banana</name>
    <dbReference type="NCBI Taxonomy" id="52838"/>
    <lineage>
        <taxon>Eukaryota</taxon>
        <taxon>Viridiplantae</taxon>
        <taxon>Streptophyta</taxon>
        <taxon>Embryophyta</taxon>
        <taxon>Tracheophyta</taxon>
        <taxon>Spermatophyta</taxon>
        <taxon>Magnoliopsida</taxon>
        <taxon>Liliopsida</taxon>
        <taxon>Zingiberales</taxon>
        <taxon>Musaceae</taxon>
        <taxon>Musa</taxon>
    </lineage>
</organism>